<evidence type="ECO:0000313" key="9">
    <source>
        <dbReference type="Proteomes" id="UP000001610"/>
    </source>
</evidence>
<feature type="region of interest" description="Disordered" evidence="6">
    <location>
        <begin position="82"/>
        <end position="106"/>
    </location>
</feature>
<dbReference type="EMBL" id="JH126399">
    <property type="protein sequence ID" value="EGX97188.1"/>
    <property type="molecule type" value="Genomic_DNA"/>
</dbReference>
<sequence>MDTPRQIDADAQSSSGKHPSSNESSPAPSADSSASKRYRATIAAPDCCRTCRLRKVKCTGKSNTGPCTNCVRLELACSFQSTSNAGDSQDRVSRTTPSASHTEAGTLRKRAQRACGQCHSHKTKCSGDLPRCRRCEASNLLCEYTPTKRKFTSVRYNAANGTDVVSTPSETAVSMQSTEEASANSPTTNTLQGYYVMLLDPNVLNAEYVALSTPELPVLVLICICRDKMIKRDILSRHFEVYMHCLYWMPSLGFLHPPTIWRQIDEMTLHPAKAAAICSVTCFFANPGEVGRDFGQRCCNQVEAYLTRSIDRFSEESLMLTTLNTLFNLFLGSYARVWTCLGIGSRIMIGLQANWDSGIYTGRSWVEQESLRRLVWQNFYMDRLLAGGYDEYLANRKDTWKLRLPCKEEAYRGNYAVLVDRLHMNPTVNMVDAGLHAWQLRLCDLRHRIQVAAKRLTLPQVNVSRPEPSAVMSEIRALQNELGRFHMSLPKEYKLNDRVIEHIMGTEERNGYIYLHSHIGVSHVDLYRFSLPGVHGTAPDLLQRLPRDFVLASQKQAVGHSISVATFCDAVRHEHERHPSLLPIRLTGDYSITHMCTQAIRVLVVALCHNLYHDLAGNTTSPPWRGINSRVVTEADVREMIDSLFKVMEPWSHVSRITKQAYDANRTMVDHYYRTGKLNETPNSVLVEATRLSMTSGPNGGSILGSGDLSANEQWSASVNVPSPDDGSLNGAVNLGFEMESGPPGVPLFLEQARMAPLEDIGLGLYDGDNSFENSPLSDFSRDMSRVIQEDERLTPGGEQVIMSERTYSDKDVSAYLRHQQRQVNGYSNKYLNGSSEGSQFLYPGRF</sequence>
<feature type="domain" description="Zn(2)-C6 fungal-type" evidence="7">
    <location>
        <begin position="47"/>
        <end position="79"/>
    </location>
</feature>
<keyword evidence="9" id="KW-1185">Reference proteome</keyword>
<dbReference type="GO" id="GO:0008270">
    <property type="term" value="F:zinc ion binding"/>
    <property type="evidence" value="ECO:0007669"/>
    <property type="project" value="InterPro"/>
</dbReference>
<dbReference type="InterPro" id="IPR050815">
    <property type="entry name" value="TF_fung"/>
</dbReference>
<dbReference type="OMA" id="FIQQECL"/>
<dbReference type="VEuPathDB" id="FungiDB:CCM_01848"/>
<feature type="compositionally biased region" description="Low complexity" evidence="6">
    <location>
        <begin position="19"/>
        <end position="35"/>
    </location>
</feature>
<dbReference type="PROSITE" id="PS50048">
    <property type="entry name" value="ZN2_CY6_FUNGAL_2"/>
    <property type="match status" value="2"/>
</dbReference>
<dbReference type="GO" id="GO:0006351">
    <property type="term" value="P:DNA-templated transcription"/>
    <property type="evidence" value="ECO:0007669"/>
    <property type="project" value="InterPro"/>
</dbReference>
<dbReference type="GO" id="GO:0003677">
    <property type="term" value="F:DNA binding"/>
    <property type="evidence" value="ECO:0007669"/>
    <property type="project" value="InterPro"/>
</dbReference>
<proteinExistence type="predicted"/>
<keyword evidence="3" id="KW-0805">Transcription regulation</keyword>
<dbReference type="InterPro" id="IPR001138">
    <property type="entry name" value="Zn2Cys6_DnaBD"/>
</dbReference>
<evidence type="ECO:0000256" key="4">
    <source>
        <dbReference type="ARBA" id="ARBA00023163"/>
    </source>
</evidence>
<evidence type="ECO:0000256" key="6">
    <source>
        <dbReference type="SAM" id="MobiDB-lite"/>
    </source>
</evidence>
<feature type="region of interest" description="Disordered" evidence="6">
    <location>
        <begin position="1"/>
        <end position="37"/>
    </location>
</feature>
<keyword evidence="2" id="KW-0479">Metal-binding</keyword>
<dbReference type="OrthoDB" id="4685598at2759"/>
<dbReference type="Pfam" id="PF04082">
    <property type="entry name" value="Fungal_trans"/>
    <property type="match status" value="1"/>
</dbReference>
<feature type="compositionally biased region" description="Polar residues" evidence="6">
    <location>
        <begin position="94"/>
        <end position="103"/>
    </location>
</feature>
<evidence type="ECO:0000256" key="1">
    <source>
        <dbReference type="ARBA" id="ARBA00004123"/>
    </source>
</evidence>
<organism evidence="8 9">
    <name type="scientific">Cordyceps militaris (strain CM01)</name>
    <name type="common">Caterpillar fungus</name>
    <dbReference type="NCBI Taxonomy" id="983644"/>
    <lineage>
        <taxon>Eukaryota</taxon>
        <taxon>Fungi</taxon>
        <taxon>Dikarya</taxon>
        <taxon>Ascomycota</taxon>
        <taxon>Pezizomycotina</taxon>
        <taxon>Sordariomycetes</taxon>
        <taxon>Hypocreomycetidae</taxon>
        <taxon>Hypocreales</taxon>
        <taxon>Cordycipitaceae</taxon>
        <taxon>Cordyceps</taxon>
    </lineage>
</organism>
<comment type="subcellular location">
    <subcellularLocation>
        <location evidence="1">Nucleus</location>
    </subcellularLocation>
</comment>
<dbReference type="PROSITE" id="PS00463">
    <property type="entry name" value="ZN2_CY6_FUNGAL_1"/>
    <property type="match status" value="1"/>
</dbReference>
<dbReference type="GeneID" id="18163877"/>
<dbReference type="PANTHER" id="PTHR47338">
    <property type="entry name" value="ZN(II)2CYS6 TRANSCRIPTION FACTOR (EUROFUNG)-RELATED"/>
    <property type="match status" value="1"/>
</dbReference>
<dbReference type="RefSeq" id="XP_006667065.1">
    <property type="nucleotide sequence ID" value="XM_006667002.1"/>
</dbReference>
<dbReference type="PANTHER" id="PTHR47338:SF7">
    <property type="entry name" value="ZN(II)2CYS6 TRANSCRIPTION FACTOR (EUROFUNG)"/>
    <property type="match status" value="1"/>
</dbReference>
<dbReference type="SUPFAM" id="SSF57701">
    <property type="entry name" value="Zn2/Cys6 DNA-binding domain"/>
    <property type="match status" value="2"/>
</dbReference>
<gene>
    <name evidence="8" type="ORF">CCM_01848</name>
</gene>
<dbReference type="SMART" id="SM00066">
    <property type="entry name" value="GAL4"/>
    <property type="match status" value="2"/>
</dbReference>
<dbReference type="CDD" id="cd00067">
    <property type="entry name" value="GAL4"/>
    <property type="match status" value="2"/>
</dbReference>
<dbReference type="HOGENOM" id="CLU_014949_0_0_1"/>
<keyword evidence="5" id="KW-0539">Nucleus</keyword>
<dbReference type="AlphaFoldDB" id="G3J7X7"/>
<evidence type="ECO:0000313" key="8">
    <source>
        <dbReference type="EMBL" id="EGX97188.1"/>
    </source>
</evidence>
<reference evidence="8 9" key="1">
    <citation type="journal article" date="2011" name="Genome Biol.">
        <title>Genome sequence of the insect pathogenic fungus Cordyceps militaris, a valued traditional Chinese medicine.</title>
        <authorList>
            <person name="Zheng P."/>
            <person name="Xia Y."/>
            <person name="Xiao G."/>
            <person name="Xiong C."/>
            <person name="Hu X."/>
            <person name="Zhang S."/>
            <person name="Zheng H."/>
            <person name="Huang Y."/>
            <person name="Zhou Y."/>
            <person name="Wang S."/>
            <person name="Zhao G.P."/>
            <person name="Liu X."/>
            <person name="St Leger R.J."/>
            <person name="Wang C."/>
        </authorList>
    </citation>
    <scope>NUCLEOTIDE SEQUENCE [LARGE SCALE GENOMIC DNA]</scope>
    <source>
        <strain evidence="8 9">CM01</strain>
    </source>
</reference>
<evidence type="ECO:0000256" key="2">
    <source>
        <dbReference type="ARBA" id="ARBA00022723"/>
    </source>
</evidence>
<dbReference type="GO" id="GO:0005634">
    <property type="term" value="C:nucleus"/>
    <property type="evidence" value="ECO:0007669"/>
    <property type="project" value="UniProtKB-SubCell"/>
</dbReference>
<dbReference type="Proteomes" id="UP000001610">
    <property type="component" value="Unassembled WGS sequence"/>
</dbReference>
<keyword evidence="4" id="KW-0804">Transcription</keyword>
<dbReference type="Pfam" id="PF00172">
    <property type="entry name" value="Zn_clus"/>
    <property type="match status" value="2"/>
</dbReference>
<dbReference type="InParanoid" id="G3J7X7"/>
<dbReference type="GO" id="GO:0000981">
    <property type="term" value="F:DNA-binding transcription factor activity, RNA polymerase II-specific"/>
    <property type="evidence" value="ECO:0007669"/>
    <property type="project" value="InterPro"/>
</dbReference>
<accession>G3J7X7</accession>
<feature type="domain" description="Zn(2)-C6 fungal-type" evidence="7">
    <location>
        <begin position="114"/>
        <end position="144"/>
    </location>
</feature>
<dbReference type="InterPro" id="IPR007219">
    <property type="entry name" value="XnlR_reg_dom"/>
</dbReference>
<evidence type="ECO:0000259" key="7">
    <source>
        <dbReference type="PROSITE" id="PS50048"/>
    </source>
</evidence>
<protein>
    <submittedName>
        <fullName evidence="8">Fungal transcriptional regulatory protein</fullName>
    </submittedName>
</protein>
<evidence type="ECO:0000256" key="5">
    <source>
        <dbReference type="ARBA" id="ARBA00023242"/>
    </source>
</evidence>
<dbReference type="Gene3D" id="4.10.240.10">
    <property type="entry name" value="Zn(2)-C6 fungal-type DNA-binding domain"/>
    <property type="match status" value="2"/>
</dbReference>
<dbReference type="eggNOG" id="ENOG502SR2Z">
    <property type="taxonomic scope" value="Eukaryota"/>
</dbReference>
<dbReference type="CDD" id="cd12148">
    <property type="entry name" value="fungal_TF_MHR"/>
    <property type="match status" value="1"/>
</dbReference>
<dbReference type="InterPro" id="IPR036864">
    <property type="entry name" value="Zn2-C6_fun-type_DNA-bd_sf"/>
</dbReference>
<name>G3J7X7_CORMM</name>
<evidence type="ECO:0000256" key="3">
    <source>
        <dbReference type="ARBA" id="ARBA00023015"/>
    </source>
</evidence>
<dbReference type="KEGG" id="cmt:CCM_01848"/>